<dbReference type="InterPro" id="IPR018357">
    <property type="entry name" value="Hexapep_transf_CS"/>
</dbReference>
<evidence type="ECO:0000313" key="7">
    <source>
        <dbReference type="Proteomes" id="UP000051176"/>
    </source>
</evidence>
<dbReference type="PANTHER" id="PTHR43300">
    <property type="entry name" value="ACETYLTRANSFERASE"/>
    <property type="match status" value="1"/>
</dbReference>
<dbReference type="STRING" id="357278.IV61_GL000741"/>
<dbReference type="InterPro" id="IPR001451">
    <property type="entry name" value="Hexapep"/>
</dbReference>
<keyword evidence="7" id="KW-1185">Reference proteome</keyword>
<keyword evidence="4" id="KW-0046">Antibiotic resistance</keyword>
<dbReference type="OrthoDB" id="9801697at2"/>
<dbReference type="SUPFAM" id="SSF51161">
    <property type="entry name" value="Trimeric LpxA-like enzymes"/>
    <property type="match status" value="1"/>
</dbReference>
<reference evidence="6 7" key="1">
    <citation type="journal article" date="2015" name="Genome Announc.">
        <title>Expanding the biotechnology potential of lactobacilli through comparative genomics of 213 strains and associated genera.</title>
        <authorList>
            <person name="Sun Z."/>
            <person name="Harris H.M."/>
            <person name="McCann A."/>
            <person name="Guo C."/>
            <person name="Argimon S."/>
            <person name="Zhang W."/>
            <person name="Yang X."/>
            <person name="Jeffery I.B."/>
            <person name="Cooney J.C."/>
            <person name="Kagawa T.F."/>
            <person name="Liu W."/>
            <person name="Song Y."/>
            <person name="Salvetti E."/>
            <person name="Wrobel A."/>
            <person name="Rasinkangas P."/>
            <person name="Parkhill J."/>
            <person name="Rea M.C."/>
            <person name="O'Sullivan O."/>
            <person name="Ritari J."/>
            <person name="Douillard F.P."/>
            <person name="Paul Ross R."/>
            <person name="Yang R."/>
            <person name="Briner A.E."/>
            <person name="Felis G.E."/>
            <person name="de Vos W.M."/>
            <person name="Barrangou R."/>
            <person name="Klaenhammer T.R."/>
            <person name="Caufield P.W."/>
            <person name="Cui Y."/>
            <person name="Zhang H."/>
            <person name="O'Toole P.W."/>
        </authorList>
    </citation>
    <scope>NUCLEOTIDE SEQUENCE [LARGE SCALE GENOMIC DNA]</scope>
    <source>
        <strain evidence="6 7">ATCC 53295</strain>
    </source>
</reference>
<dbReference type="Pfam" id="PF00132">
    <property type="entry name" value="Hexapep"/>
    <property type="match status" value="1"/>
</dbReference>
<evidence type="ECO:0000256" key="2">
    <source>
        <dbReference type="ARBA" id="ARBA00022679"/>
    </source>
</evidence>
<gene>
    <name evidence="6" type="ORF">FD07_GL001602</name>
</gene>
<dbReference type="FunFam" id="2.160.10.10:FF:000037">
    <property type="entry name" value="Streptogramin A acetyltransferase"/>
    <property type="match status" value="1"/>
</dbReference>
<evidence type="ECO:0000256" key="4">
    <source>
        <dbReference type="ARBA" id="ARBA00023251"/>
    </source>
</evidence>
<evidence type="ECO:0000256" key="3">
    <source>
        <dbReference type="ARBA" id="ARBA00022737"/>
    </source>
</evidence>
<dbReference type="EMBL" id="AZCZ01000004">
    <property type="protein sequence ID" value="KRK39315.1"/>
    <property type="molecule type" value="Genomic_DNA"/>
</dbReference>
<keyword evidence="3" id="KW-0677">Repeat</keyword>
<dbReference type="CDD" id="cd03349">
    <property type="entry name" value="LbH_XAT"/>
    <property type="match status" value="1"/>
</dbReference>
<dbReference type="GO" id="GO:0046677">
    <property type="term" value="P:response to antibiotic"/>
    <property type="evidence" value="ECO:0007669"/>
    <property type="project" value="UniProtKB-KW"/>
</dbReference>
<dbReference type="NCBIfam" id="NF000311">
    <property type="entry name" value="Vat_ABCDEFH"/>
    <property type="match status" value="1"/>
</dbReference>
<keyword evidence="2" id="KW-0808">Transferase</keyword>
<evidence type="ECO:0000256" key="5">
    <source>
        <dbReference type="ARBA" id="ARBA00023315"/>
    </source>
</evidence>
<dbReference type="Proteomes" id="UP000051176">
    <property type="component" value="Unassembled WGS sequence"/>
</dbReference>
<name>A0A0R1H428_9LACO</name>
<comment type="caution">
    <text evidence="6">The sequence shown here is derived from an EMBL/GenBank/DDBJ whole genome shotgun (WGS) entry which is preliminary data.</text>
</comment>
<dbReference type="Gene3D" id="2.160.10.10">
    <property type="entry name" value="Hexapeptide repeat proteins"/>
    <property type="match status" value="1"/>
</dbReference>
<dbReference type="GO" id="GO:0016746">
    <property type="term" value="F:acyltransferase activity"/>
    <property type="evidence" value="ECO:0007669"/>
    <property type="project" value="UniProtKB-KW"/>
</dbReference>
<evidence type="ECO:0000256" key="1">
    <source>
        <dbReference type="ARBA" id="ARBA00007274"/>
    </source>
</evidence>
<keyword evidence="5" id="KW-0012">Acyltransferase</keyword>
<dbReference type="RefSeq" id="WP_020088150.1">
    <property type="nucleotide sequence ID" value="NZ_AZCZ01000004.1"/>
</dbReference>
<sequence>MTVPDVNAVYPNPEIKEVVFLKNVIQRPNIEVGDYTYYDDPVAPLDFERHVTHHYEFLGDKLVIGKFCSIASGIEFVMNGANHAMAGASTYPFNILGGDWQAFTPRLADLPLKGDTVVGNDVWLGQNVTVLPGITIGDGAIVGANSVVTKDVAPYTIVGGNPAALIRPRFAPAVIVALEKLAWWDRDIDWITAHIPALTRATPTVEEIEELM</sequence>
<proteinExistence type="inferred from homology"/>
<dbReference type="PROSITE" id="PS00101">
    <property type="entry name" value="HEXAPEP_TRANSFERASES"/>
    <property type="match status" value="1"/>
</dbReference>
<organism evidence="6 7">
    <name type="scientific">Levilactobacillus parabrevis ATCC 53295</name>
    <dbReference type="NCBI Taxonomy" id="1267003"/>
    <lineage>
        <taxon>Bacteria</taxon>
        <taxon>Bacillati</taxon>
        <taxon>Bacillota</taxon>
        <taxon>Bacilli</taxon>
        <taxon>Lactobacillales</taxon>
        <taxon>Lactobacillaceae</taxon>
        <taxon>Levilactobacillus</taxon>
    </lineage>
</organism>
<evidence type="ECO:0000313" key="6">
    <source>
        <dbReference type="EMBL" id="KRK39315.1"/>
    </source>
</evidence>
<dbReference type="InterPro" id="IPR050179">
    <property type="entry name" value="Trans_hexapeptide_repeat"/>
</dbReference>
<dbReference type="eggNOG" id="COG0110">
    <property type="taxonomic scope" value="Bacteria"/>
</dbReference>
<protein>
    <submittedName>
        <fullName evidence="6">Streptogramin A resistance protein</fullName>
    </submittedName>
</protein>
<comment type="similarity">
    <text evidence="1">Belongs to the transferase hexapeptide repeat family.</text>
</comment>
<dbReference type="InterPro" id="IPR011004">
    <property type="entry name" value="Trimer_LpxA-like_sf"/>
</dbReference>
<dbReference type="AlphaFoldDB" id="A0A0R1H428"/>
<dbReference type="PATRIC" id="fig|1267003.4.peg.1687"/>
<dbReference type="PANTHER" id="PTHR43300:SF11">
    <property type="entry name" value="ACETYLTRANSFERASE RV3034C-RELATED"/>
    <property type="match status" value="1"/>
</dbReference>
<accession>A0A0R1H428</accession>